<dbReference type="Pfam" id="PF05239">
    <property type="entry name" value="PRC"/>
    <property type="match status" value="1"/>
</dbReference>
<dbReference type="HAMAP" id="MF_00014">
    <property type="entry name" value="Ribosome_mat_RimM"/>
    <property type="match status" value="1"/>
</dbReference>
<dbReference type="NCBIfam" id="TIGR02273">
    <property type="entry name" value="16S_RimM"/>
    <property type="match status" value="1"/>
</dbReference>
<dbReference type="InterPro" id="IPR009000">
    <property type="entry name" value="Transl_B-barrel_sf"/>
</dbReference>
<protein>
    <recommendedName>
        <fullName evidence="5">Ribosome maturation factor RimM</fullName>
    </recommendedName>
</protein>
<dbReference type="InterPro" id="IPR011033">
    <property type="entry name" value="PRC_barrel-like_sf"/>
</dbReference>
<dbReference type="Proteomes" id="UP000604730">
    <property type="component" value="Unassembled WGS sequence"/>
</dbReference>
<dbReference type="Gene3D" id="2.30.30.240">
    <property type="entry name" value="PRC-barrel domain"/>
    <property type="match status" value="1"/>
</dbReference>
<dbReference type="Gene3D" id="2.40.30.60">
    <property type="entry name" value="RimM"/>
    <property type="match status" value="1"/>
</dbReference>
<comment type="similarity">
    <text evidence="5">Belongs to the RimM family.</text>
</comment>
<keyword evidence="9" id="KW-1185">Reference proteome</keyword>
<organism evidence="8 9">
    <name type="scientific">Catonella massiliensis</name>
    <dbReference type="NCBI Taxonomy" id="2799636"/>
    <lineage>
        <taxon>Bacteria</taxon>
        <taxon>Bacillati</taxon>
        <taxon>Bacillota</taxon>
        <taxon>Clostridia</taxon>
        <taxon>Lachnospirales</taxon>
        <taxon>Lachnospiraceae</taxon>
        <taxon>Catonella</taxon>
    </lineage>
</organism>
<evidence type="ECO:0000256" key="2">
    <source>
        <dbReference type="ARBA" id="ARBA00022517"/>
    </source>
</evidence>
<evidence type="ECO:0000256" key="5">
    <source>
        <dbReference type="HAMAP-Rule" id="MF_00014"/>
    </source>
</evidence>
<dbReference type="EMBL" id="JAEPRJ010000001">
    <property type="protein sequence ID" value="MBK5897338.1"/>
    <property type="molecule type" value="Genomic_DNA"/>
</dbReference>
<dbReference type="RefSeq" id="WP_208428829.1">
    <property type="nucleotide sequence ID" value="NZ_JAEPRJ010000001.1"/>
</dbReference>
<evidence type="ECO:0000313" key="9">
    <source>
        <dbReference type="Proteomes" id="UP000604730"/>
    </source>
</evidence>
<evidence type="ECO:0000256" key="3">
    <source>
        <dbReference type="ARBA" id="ARBA00022552"/>
    </source>
</evidence>
<dbReference type="InterPro" id="IPR036976">
    <property type="entry name" value="RimM_N_sf"/>
</dbReference>
<evidence type="ECO:0000256" key="4">
    <source>
        <dbReference type="ARBA" id="ARBA00023186"/>
    </source>
</evidence>
<comment type="caution">
    <text evidence="8">The sequence shown here is derived from an EMBL/GenBank/DDBJ whole genome shotgun (WGS) entry which is preliminary data.</text>
</comment>
<proteinExistence type="inferred from homology"/>
<accession>A0ABS1J1B3</accession>
<dbReference type="PANTHER" id="PTHR33692:SF1">
    <property type="entry name" value="RIBOSOME MATURATION FACTOR RIMM"/>
    <property type="match status" value="1"/>
</dbReference>
<evidence type="ECO:0000256" key="1">
    <source>
        <dbReference type="ARBA" id="ARBA00022490"/>
    </source>
</evidence>
<evidence type="ECO:0000259" key="6">
    <source>
        <dbReference type="Pfam" id="PF01782"/>
    </source>
</evidence>
<reference evidence="8 9" key="1">
    <citation type="submission" date="2021-01" db="EMBL/GenBank/DDBJ databases">
        <title>Isolation and description of Catonella massiliensis sp. nov., a novel Catonella species, isolated from a stable periodontitis subject.</title>
        <authorList>
            <person name="Antezack A."/>
            <person name="Boxberger M."/>
            <person name="La Scola B."/>
            <person name="Monnet-Corti V."/>
        </authorList>
    </citation>
    <scope>NUCLEOTIDE SEQUENCE [LARGE SCALE GENOMIC DNA]</scope>
    <source>
        <strain evidence="8 9">Marseille-Q4567</strain>
    </source>
</reference>
<dbReference type="SUPFAM" id="SSF50447">
    <property type="entry name" value="Translation proteins"/>
    <property type="match status" value="1"/>
</dbReference>
<comment type="subunit">
    <text evidence="5">Binds ribosomal protein uS19.</text>
</comment>
<keyword evidence="1 5" id="KW-0963">Cytoplasm</keyword>
<dbReference type="SUPFAM" id="SSF50346">
    <property type="entry name" value="PRC-barrel domain"/>
    <property type="match status" value="1"/>
</dbReference>
<comment type="function">
    <text evidence="5">An accessory protein needed during the final step in the assembly of 30S ribosomal subunit, possibly for assembly of the head region. Essential for efficient processing of 16S rRNA. May be needed both before and after RbfA during the maturation of 16S rRNA. It has affinity for free ribosomal 30S subunits but not for 70S ribosomes.</text>
</comment>
<dbReference type="PANTHER" id="PTHR33692">
    <property type="entry name" value="RIBOSOME MATURATION FACTOR RIMM"/>
    <property type="match status" value="1"/>
</dbReference>
<comment type="subcellular location">
    <subcellularLocation>
        <location evidence="5">Cytoplasm</location>
    </subcellularLocation>
</comment>
<keyword evidence="3 5" id="KW-0698">rRNA processing</keyword>
<feature type="domain" description="PRC-barrel" evidence="7">
    <location>
        <begin position="102"/>
        <end position="180"/>
    </location>
</feature>
<gene>
    <name evidence="5 8" type="primary">rimM</name>
    <name evidence="8" type="ORF">JJN12_05975</name>
</gene>
<dbReference type="InterPro" id="IPR002676">
    <property type="entry name" value="RimM_N"/>
</dbReference>
<dbReference type="Pfam" id="PF01782">
    <property type="entry name" value="RimM"/>
    <property type="match status" value="1"/>
</dbReference>
<evidence type="ECO:0000259" key="7">
    <source>
        <dbReference type="Pfam" id="PF05239"/>
    </source>
</evidence>
<dbReference type="InterPro" id="IPR027275">
    <property type="entry name" value="PRC-brl_dom"/>
</dbReference>
<keyword evidence="2 5" id="KW-0690">Ribosome biogenesis</keyword>
<keyword evidence="4 5" id="KW-0143">Chaperone</keyword>
<name>A0ABS1J1B3_9FIRM</name>
<feature type="domain" description="RimM N-terminal" evidence="6">
    <location>
        <begin position="7"/>
        <end position="96"/>
    </location>
</feature>
<dbReference type="InterPro" id="IPR011961">
    <property type="entry name" value="RimM"/>
</dbReference>
<sequence length="181" mass="19796">MENYFRVGVLASTHGLTGGIKVFPTTDDTERFDSLKRAFIDLSSGKGAIKGSGILEVEVDNVKYFKNTPIVTFKGIDNVDLIAKYKGMDLLVAREDALPLAEGEHYVSDVIGCKVTSDTGEEYGTVSEVMDTGANKVIVVKPNEAHSELKEFCLPHIPECVLEINTEEGFVKVHIMKGLLD</sequence>
<evidence type="ECO:0000313" key="8">
    <source>
        <dbReference type="EMBL" id="MBK5897338.1"/>
    </source>
</evidence>
<comment type="domain">
    <text evidence="5">The PRC barrel domain binds ribosomal protein uS19.</text>
</comment>